<evidence type="ECO:0000256" key="7">
    <source>
        <dbReference type="ARBA" id="ARBA00023004"/>
    </source>
</evidence>
<comment type="subcellular location">
    <subcellularLocation>
        <location evidence="2">Membrane</location>
        <topology evidence="2">Single-pass membrane protein</topology>
    </subcellularLocation>
</comment>
<comment type="similarity">
    <text evidence="3 13">Belongs to the cytochrome P450 family.</text>
</comment>
<dbReference type="PANTHER" id="PTHR47948:SF4">
    <property type="entry name" value="TRANS-CINNAMATE 4-MONOOXYGENASE"/>
    <property type="match status" value="1"/>
</dbReference>
<dbReference type="PROSITE" id="PS00086">
    <property type="entry name" value="CYTOCHROME_P450"/>
    <property type="match status" value="1"/>
</dbReference>
<evidence type="ECO:0000256" key="4">
    <source>
        <dbReference type="ARBA" id="ARBA00022617"/>
    </source>
</evidence>
<reference evidence="14" key="1">
    <citation type="submission" date="2021-01" db="EMBL/GenBank/DDBJ databases">
        <title>Adiantum capillus-veneris genome.</title>
        <authorList>
            <person name="Fang Y."/>
            <person name="Liao Q."/>
        </authorList>
    </citation>
    <scope>NUCLEOTIDE SEQUENCE</scope>
    <source>
        <strain evidence="14">H3</strain>
        <tissue evidence="14">Leaf</tissue>
    </source>
</reference>
<keyword evidence="6 13" id="KW-0560">Oxidoreductase</keyword>
<dbReference type="GO" id="GO:0016710">
    <property type="term" value="F:trans-cinnamate 4-monooxygenase activity"/>
    <property type="evidence" value="ECO:0007669"/>
    <property type="project" value="UniProtKB-EC"/>
</dbReference>
<evidence type="ECO:0000313" key="16">
    <source>
        <dbReference type="Proteomes" id="UP000886520"/>
    </source>
</evidence>
<dbReference type="Gene3D" id="1.10.630.10">
    <property type="entry name" value="Cytochrome P450"/>
    <property type="match status" value="1"/>
</dbReference>
<evidence type="ECO:0000256" key="12">
    <source>
        <dbReference type="PIRSR" id="PIRSR602401-1"/>
    </source>
</evidence>
<dbReference type="GO" id="GO:0020037">
    <property type="term" value="F:heme binding"/>
    <property type="evidence" value="ECO:0007669"/>
    <property type="project" value="InterPro"/>
</dbReference>
<evidence type="ECO:0000256" key="8">
    <source>
        <dbReference type="ARBA" id="ARBA00023033"/>
    </source>
</evidence>
<dbReference type="PRINTS" id="PR00385">
    <property type="entry name" value="P450"/>
</dbReference>
<dbReference type="InterPro" id="IPR001128">
    <property type="entry name" value="Cyt_P450"/>
</dbReference>
<dbReference type="GO" id="GO:0016020">
    <property type="term" value="C:membrane"/>
    <property type="evidence" value="ECO:0007669"/>
    <property type="project" value="UniProtKB-SubCell"/>
</dbReference>
<dbReference type="OrthoDB" id="1864404at2759"/>
<evidence type="ECO:0000256" key="2">
    <source>
        <dbReference type="ARBA" id="ARBA00004167"/>
    </source>
</evidence>
<dbReference type="Proteomes" id="UP000886520">
    <property type="component" value="Chromosome 11"/>
</dbReference>
<protein>
    <recommendedName>
        <fullName evidence="10">trans-cinnamate 4-monooxygenase</fullName>
        <ecNumber evidence="10">1.14.14.91</ecNumber>
    </recommendedName>
</protein>
<accession>A0A9D4UUS4</accession>
<keyword evidence="4 12" id="KW-0349">Heme</keyword>
<dbReference type="InterPro" id="IPR002401">
    <property type="entry name" value="Cyt_P450_E_grp-I"/>
</dbReference>
<keyword evidence="7 12" id="KW-0408">Iron</keyword>
<gene>
    <name evidence="14" type="ORF">GOP47_0011786</name>
    <name evidence="15" type="ORF">GOP47_0012079</name>
</gene>
<dbReference type="GO" id="GO:0005506">
    <property type="term" value="F:iron ion binding"/>
    <property type="evidence" value="ECO:0007669"/>
    <property type="project" value="InterPro"/>
</dbReference>
<proteinExistence type="inferred from homology"/>
<comment type="pathway">
    <text evidence="9">Phenylpropanoid metabolism; trans-4-coumarate biosynthesis; trans-4-coumarate from trans-cinnamate: step 1/1.</text>
</comment>
<dbReference type="SUPFAM" id="SSF48264">
    <property type="entry name" value="Cytochrome P450"/>
    <property type="match status" value="1"/>
</dbReference>
<evidence type="ECO:0000256" key="11">
    <source>
        <dbReference type="ARBA" id="ARBA00048198"/>
    </source>
</evidence>
<evidence type="ECO:0000256" key="5">
    <source>
        <dbReference type="ARBA" id="ARBA00022723"/>
    </source>
</evidence>
<comment type="caution">
    <text evidence="14">The sequence shown here is derived from an EMBL/GenBank/DDBJ whole genome shotgun (WGS) entry which is preliminary data.</text>
</comment>
<feature type="binding site" description="axial binding residue" evidence="12">
    <location>
        <position position="445"/>
    </location>
    <ligand>
        <name>heme</name>
        <dbReference type="ChEBI" id="CHEBI:30413"/>
    </ligand>
    <ligandPart>
        <name>Fe</name>
        <dbReference type="ChEBI" id="CHEBI:18248"/>
    </ligandPart>
</feature>
<dbReference type="PANTHER" id="PTHR47948">
    <property type="entry name" value="TRANS-CINNAMATE 4-MONOOXYGENASE"/>
    <property type="match status" value="1"/>
</dbReference>
<dbReference type="EC" id="1.14.14.91" evidence="10"/>
<keyword evidence="5 12" id="KW-0479">Metal-binding</keyword>
<dbReference type="EMBL" id="JABFUD020000011">
    <property type="protein sequence ID" value="KAI5074066.1"/>
    <property type="molecule type" value="Genomic_DNA"/>
</dbReference>
<comment type="catalytic activity">
    <reaction evidence="11">
        <text>(E)-cinnamate + reduced [NADPH--hemoprotein reductase] + O2 = (E)-4-coumarate + oxidized [NADPH--hemoprotein reductase] + H2O + H(+)</text>
        <dbReference type="Rhea" id="RHEA:10608"/>
        <dbReference type="Rhea" id="RHEA-COMP:11964"/>
        <dbReference type="Rhea" id="RHEA-COMP:11965"/>
        <dbReference type="ChEBI" id="CHEBI:12876"/>
        <dbReference type="ChEBI" id="CHEBI:15377"/>
        <dbReference type="ChEBI" id="CHEBI:15378"/>
        <dbReference type="ChEBI" id="CHEBI:15379"/>
        <dbReference type="ChEBI" id="CHEBI:15669"/>
        <dbReference type="ChEBI" id="CHEBI:57618"/>
        <dbReference type="ChEBI" id="CHEBI:58210"/>
        <dbReference type="EC" id="1.14.14.91"/>
    </reaction>
</comment>
<comment type="cofactor">
    <cofactor evidence="1 12">
        <name>heme</name>
        <dbReference type="ChEBI" id="CHEBI:30413"/>
    </cofactor>
</comment>
<name>A0A9D4UUS4_ADICA</name>
<dbReference type="PRINTS" id="PR00463">
    <property type="entry name" value="EP450I"/>
</dbReference>
<dbReference type="EMBL" id="JABFUD020000011">
    <property type="protein sequence ID" value="KAI5073773.1"/>
    <property type="molecule type" value="Genomic_DNA"/>
</dbReference>
<keyword evidence="8 13" id="KW-0503">Monooxygenase</keyword>
<evidence type="ECO:0000256" key="3">
    <source>
        <dbReference type="ARBA" id="ARBA00010617"/>
    </source>
</evidence>
<dbReference type="AlphaFoldDB" id="A0A9D4UUS4"/>
<keyword evidence="16" id="KW-1185">Reference proteome</keyword>
<dbReference type="InterPro" id="IPR036396">
    <property type="entry name" value="Cyt_P450_sf"/>
</dbReference>
<evidence type="ECO:0000256" key="6">
    <source>
        <dbReference type="ARBA" id="ARBA00023002"/>
    </source>
</evidence>
<evidence type="ECO:0000256" key="1">
    <source>
        <dbReference type="ARBA" id="ARBA00001971"/>
    </source>
</evidence>
<dbReference type="Pfam" id="PF00067">
    <property type="entry name" value="p450"/>
    <property type="match status" value="1"/>
</dbReference>
<organism evidence="14 16">
    <name type="scientific">Adiantum capillus-veneris</name>
    <name type="common">Maidenhair fern</name>
    <dbReference type="NCBI Taxonomy" id="13818"/>
    <lineage>
        <taxon>Eukaryota</taxon>
        <taxon>Viridiplantae</taxon>
        <taxon>Streptophyta</taxon>
        <taxon>Embryophyta</taxon>
        <taxon>Tracheophyta</taxon>
        <taxon>Polypodiopsida</taxon>
        <taxon>Polypodiidae</taxon>
        <taxon>Polypodiales</taxon>
        <taxon>Pteridineae</taxon>
        <taxon>Pteridaceae</taxon>
        <taxon>Vittarioideae</taxon>
        <taxon>Adiantum</taxon>
    </lineage>
</organism>
<evidence type="ECO:0000256" key="13">
    <source>
        <dbReference type="RuleBase" id="RU000461"/>
    </source>
</evidence>
<dbReference type="InterPro" id="IPR017972">
    <property type="entry name" value="Cyt_P450_CS"/>
</dbReference>
<evidence type="ECO:0000256" key="10">
    <source>
        <dbReference type="ARBA" id="ARBA00038946"/>
    </source>
</evidence>
<evidence type="ECO:0000313" key="15">
    <source>
        <dbReference type="EMBL" id="KAI5074066.1"/>
    </source>
</evidence>
<evidence type="ECO:0000313" key="14">
    <source>
        <dbReference type="EMBL" id="KAI5073773.1"/>
    </source>
</evidence>
<evidence type="ECO:0000256" key="9">
    <source>
        <dbReference type="ARBA" id="ARBA00037893"/>
    </source>
</evidence>
<sequence>METLKSLLIDQSTSSLIQTSLVALIGVVLLVKLVQRLRLKLPPGPIAWPIVGNWLQFKEGLNPQNLAELAKHYGDVCLLQMGQRKVLVVSSPEMAKEVLQTQGVEFGSRARNLVFDMTTGKGSDMVFADYGEHWRKMRRIATIPFFTNKVVQQSRHGWEEEIELALSDIKEMPGCTTSGVIPKDRLQLMMYNIVYRMMFSRRFSGLDDPLYGQLMTLNLENNRLAQSFKYNYGDYVPSFKPFLRSYLKEVWDTNQRRLNFLRDAFLNARKKQTGEKIGVDFFLDAHLKGEISERSVLYLIQNMNVAAIETTLWSTEWGIAELINNQHIQEKLRNELDEVLGKGVPITEPDVAKLPYLQAMVKEILRMHMVIPMLVPHMNLQAVKLGKYDIPAGCRILVNAWGIANNPEYWEKPDVFNPDRFIKNKIEPNGSDFRFIPFGSGRRSCPGSIIAVPILGLVLGRLVQRFELLPPVGVDKVELRSVGGQLGLVLAVKSRVVLKPRNV</sequence>